<reference evidence="2" key="1">
    <citation type="journal article" date="2020" name="Nature">
        <title>Giant virus diversity and host interactions through global metagenomics.</title>
        <authorList>
            <person name="Schulz F."/>
            <person name="Roux S."/>
            <person name="Paez-Espino D."/>
            <person name="Jungbluth S."/>
            <person name="Walsh D.A."/>
            <person name="Denef V.J."/>
            <person name="McMahon K.D."/>
            <person name="Konstantinidis K.T."/>
            <person name="Eloe-Fadrosh E.A."/>
            <person name="Kyrpides N.C."/>
            <person name="Woyke T."/>
        </authorList>
    </citation>
    <scope>NUCLEOTIDE SEQUENCE</scope>
    <source>
        <strain evidence="2">GVMAG-S-1035085-51</strain>
    </source>
</reference>
<evidence type="ECO:0000313" key="2">
    <source>
        <dbReference type="EMBL" id="QHU35927.1"/>
    </source>
</evidence>
<dbReference type="EMBL" id="MN740615">
    <property type="protein sequence ID" value="QHU35927.1"/>
    <property type="molecule type" value="Genomic_DNA"/>
</dbReference>
<dbReference type="AlphaFoldDB" id="A0A6C0LZ33"/>
<name>A0A6C0LZ33_9ZZZZ</name>
<protein>
    <submittedName>
        <fullName evidence="2">Uncharacterized protein</fullName>
    </submittedName>
</protein>
<organism evidence="2">
    <name type="scientific">viral metagenome</name>
    <dbReference type="NCBI Taxonomy" id="1070528"/>
    <lineage>
        <taxon>unclassified sequences</taxon>
        <taxon>metagenomes</taxon>
        <taxon>organismal metagenomes</taxon>
    </lineage>
</organism>
<sequence length="153" mass="18181">MNIEQIMFNIMAHPNHFIRQMQSKDMLLMELIEALTNKQQAQNILTNPEQNCDDLRKKINELITQQELCKKLELDNERLTDQIKKHKCDENKEEISKLENIILIQKDIILQINKELSIFKHKIVPLQLSDNIKNIKDIEVDVQSIEKFLQQHL</sequence>
<accession>A0A6C0LZ33</accession>
<evidence type="ECO:0000256" key="1">
    <source>
        <dbReference type="SAM" id="Coils"/>
    </source>
</evidence>
<keyword evidence="1" id="KW-0175">Coiled coil</keyword>
<feature type="coiled-coil region" evidence="1">
    <location>
        <begin position="62"/>
        <end position="89"/>
    </location>
</feature>
<proteinExistence type="predicted"/>